<sequence>MMSKLGVFLTICLLLFPITALPLDEDQLAERMQDDNSAANDPWFNPVKRCCEICIYGCSGNCCG</sequence>
<accession>X5IA35</accession>
<evidence type="ECO:0000256" key="3">
    <source>
        <dbReference type="SAM" id="SignalP"/>
    </source>
</evidence>
<proteinExistence type="evidence at transcript level"/>
<evidence type="ECO:0000313" key="4">
    <source>
        <dbReference type="EMBL" id="BAO65662.1"/>
    </source>
</evidence>
<keyword evidence="3" id="KW-0732">Signal</keyword>
<dbReference type="AlphaFoldDB" id="X5IA35"/>
<dbReference type="InterPro" id="IPR004214">
    <property type="entry name" value="Conotoxin"/>
</dbReference>
<dbReference type="EMBL" id="AB910894">
    <property type="protein sequence ID" value="BAO65662.1"/>
    <property type="molecule type" value="mRNA"/>
</dbReference>
<protein>
    <submittedName>
        <fullName evidence="4">G129 RS Superfamily M precursor conopeptide</fullName>
    </submittedName>
</protein>
<evidence type="ECO:0000256" key="2">
    <source>
        <dbReference type="ARBA" id="ARBA00022525"/>
    </source>
</evidence>
<dbReference type="Pfam" id="PF02950">
    <property type="entry name" value="Conotoxin"/>
    <property type="match status" value="1"/>
</dbReference>
<dbReference type="GO" id="GO:0005576">
    <property type="term" value="C:extracellular region"/>
    <property type="evidence" value="ECO:0007669"/>
    <property type="project" value="UniProtKB-SubCell"/>
</dbReference>
<feature type="chain" id="PRO_5004956157" evidence="3">
    <location>
        <begin position="21"/>
        <end position="64"/>
    </location>
</feature>
<evidence type="ECO:0000256" key="1">
    <source>
        <dbReference type="ARBA" id="ARBA00004613"/>
    </source>
</evidence>
<organism evidence="4">
    <name type="scientific">Conus geographus</name>
    <name type="common">Geography cone</name>
    <name type="synonym">Nubecula geographus</name>
    <dbReference type="NCBI Taxonomy" id="6491"/>
    <lineage>
        <taxon>Eukaryota</taxon>
        <taxon>Metazoa</taxon>
        <taxon>Spiralia</taxon>
        <taxon>Lophotrochozoa</taxon>
        <taxon>Mollusca</taxon>
        <taxon>Gastropoda</taxon>
        <taxon>Caenogastropoda</taxon>
        <taxon>Neogastropoda</taxon>
        <taxon>Conoidea</taxon>
        <taxon>Conidae</taxon>
        <taxon>Conus</taxon>
        <taxon>Gastridium</taxon>
    </lineage>
</organism>
<dbReference type="GO" id="GO:0008200">
    <property type="term" value="F:ion channel inhibitor activity"/>
    <property type="evidence" value="ECO:0007669"/>
    <property type="project" value="InterPro"/>
</dbReference>
<feature type="signal peptide" evidence="3">
    <location>
        <begin position="1"/>
        <end position="20"/>
    </location>
</feature>
<name>X5IA35_CONGE</name>
<keyword evidence="2" id="KW-0964">Secreted</keyword>
<reference evidence="4" key="1">
    <citation type="journal article" date="2014" name="Nat. Commun.">
        <title>Evolution of separate predation- and defence-evoked venoms in carnivorous cone snails.</title>
        <authorList>
            <person name="Dutertre S."/>
            <person name="Jin A.-H."/>
            <person name="Vetter I."/>
            <person name="Hamilton B."/>
            <person name="Sunagar K."/>
            <person name="Lavergne V."/>
            <person name="Dutertre V."/>
            <person name="Fry B.G."/>
            <person name="Antunes A."/>
            <person name="Venter D.J."/>
            <person name="Alewood P.F."/>
            <person name="Lewis R.J."/>
        </authorList>
    </citation>
    <scope>NUCLEOTIDE SEQUENCE</scope>
    <source>
        <strain evidence="4">G129</strain>
        <tissue evidence="4">Radular sac</tissue>
    </source>
</reference>
<comment type="subcellular location">
    <subcellularLocation>
        <location evidence="1">Secreted</location>
    </subcellularLocation>
</comment>